<dbReference type="PROSITE" id="PS51755">
    <property type="entry name" value="OMPR_PHOB"/>
    <property type="match status" value="1"/>
</dbReference>
<feature type="DNA-binding region" description="OmpR/PhoB-type" evidence="2">
    <location>
        <begin position="11"/>
        <end position="104"/>
    </location>
</feature>
<dbReference type="PANTHER" id="PTHR47691">
    <property type="entry name" value="REGULATOR-RELATED"/>
    <property type="match status" value="1"/>
</dbReference>
<evidence type="ECO:0000313" key="4">
    <source>
        <dbReference type="EMBL" id="OLS61276.1"/>
    </source>
</evidence>
<reference evidence="4 5" key="1">
    <citation type="submission" date="2016-10" db="EMBL/GenBank/DDBJ databases">
        <title>Genome Sequence of Pseudomonas putida GM4FR.</title>
        <authorList>
            <person name="Poehlein A."/>
            <person name="Wemheuer F."/>
            <person name="Hollensteiner J."/>
            <person name="Wemheuer B."/>
        </authorList>
    </citation>
    <scope>NUCLEOTIDE SEQUENCE [LARGE SCALE GENOMIC DNA]</scope>
    <source>
        <strain evidence="4 5">GM4FR</strain>
    </source>
</reference>
<evidence type="ECO:0000259" key="3">
    <source>
        <dbReference type="PROSITE" id="PS51755"/>
    </source>
</evidence>
<dbReference type="InterPro" id="IPR036388">
    <property type="entry name" value="WH-like_DNA-bd_sf"/>
</dbReference>
<evidence type="ECO:0000256" key="2">
    <source>
        <dbReference type="PROSITE-ProRule" id="PRU01091"/>
    </source>
</evidence>
<dbReference type="RefSeq" id="WP_256721163.1">
    <property type="nucleotide sequence ID" value="NZ_MKZO01000035.1"/>
</dbReference>
<sequence>MGTLARVCSPVEALRFDRFIVHTGQRLLLADGQPLRLGGRALEILLVLLEHAGAVVDKQTLLARVWPGSVVEEINLRVHIAALRRALGDGFIVNLPGQGYCFVAPVRREGQAPVLPANNLPTRLSRIIGRDEELAALALLLAQRRLVTLTGPVGVGKSSLGLAAAEAQAKRWRDGVWLLDFAQAHCADEAMAGLLRDQGLQPRSDCPLGGLPGHLLQRQALLVLDHCEAQPKASRRLVDALLALAPGVSLLVIGREPLRVRGETLLPVSPLAVPPGSDAHSVEQFMSYAAVRLFVTCAQARQPDFQLRQQDLKTVWDICRRLDGLPLALELAAAQIDVFALVGLRAQLNEGLQVLNRGRRTAEARHQSLKAALDWSFQRLSDAEQQVLQCLVTLGRGFSLEQAVAHAAAAGLGPLVTVRAVEQLAAKSLLTVEHGLARYRVLNSTRWYLGQVRQSVPA</sequence>
<dbReference type="InterPro" id="IPR016032">
    <property type="entry name" value="Sig_transdc_resp-reg_C-effctor"/>
</dbReference>
<dbReference type="GO" id="GO:0006355">
    <property type="term" value="P:regulation of DNA-templated transcription"/>
    <property type="evidence" value="ECO:0007669"/>
    <property type="project" value="InterPro"/>
</dbReference>
<dbReference type="EMBL" id="MKZO01000035">
    <property type="protein sequence ID" value="OLS61276.1"/>
    <property type="molecule type" value="Genomic_DNA"/>
</dbReference>
<dbReference type="SUPFAM" id="SSF46894">
    <property type="entry name" value="C-terminal effector domain of the bipartite response regulators"/>
    <property type="match status" value="1"/>
</dbReference>
<gene>
    <name evidence="4" type="ORF">PSEMO_38240</name>
</gene>
<dbReference type="SMART" id="SM00862">
    <property type="entry name" value="Trans_reg_C"/>
    <property type="match status" value="1"/>
</dbReference>
<dbReference type="InterPro" id="IPR001867">
    <property type="entry name" value="OmpR/PhoB-type_DNA-bd"/>
</dbReference>
<dbReference type="Gene3D" id="1.10.10.10">
    <property type="entry name" value="Winged helix-like DNA-binding domain superfamily/Winged helix DNA-binding domain"/>
    <property type="match status" value="1"/>
</dbReference>
<dbReference type="GO" id="GO:0000160">
    <property type="term" value="P:phosphorelay signal transduction system"/>
    <property type="evidence" value="ECO:0007669"/>
    <property type="project" value="InterPro"/>
</dbReference>
<organism evidence="4 5">
    <name type="scientific">Pseudomonas putida</name>
    <name type="common">Arthrobacter siderocapsulatus</name>
    <dbReference type="NCBI Taxonomy" id="303"/>
    <lineage>
        <taxon>Bacteria</taxon>
        <taxon>Pseudomonadati</taxon>
        <taxon>Pseudomonadota</taxon>
        <taxon>Gammaproteobacteria</taxon>
        <taxon>Pseudomonadales</taxon>
        <taxon>Pseudomonadaceae</taxon>
        <taxon>Pseudomonas</taxon>
    </lineage>
</organism>
<dbReference type="InterPro" id="IPR027417">
    <property type="entry name" value="P-loop_NTPase"/>
</dbReference>
<feature type="domain" description="OmpR/PhoB-type" evidence="3">
    <location>
        <begin position="11"/>
        <end position="104"/>
    </location>
</feature>
<dbReference type="PRINTS" id="PR00364">
    <property type="entry name" value="DISEASERSIST"/>
</dbReference>
<dbReference type="Gene3D" id="3.40.50.300">
    <property type="entry name" value="P-loop containing nucleotide triphosphate hydrolases"/>
    <property type="match status" value="1"/>
</dbReference>
<accession>A0A1Q9R1K0</accession>
<protein>
    <submittedName>
        <fullName evidence="4">HTH-type transcriptional regulator</fullName>
    </submittedName>
</protein>
<dbReference type="PANTHER" id="PTHR47691:SF3">
    <property type="entry name" value="HTH-TYPE TRANSCRIPTIONAL REGULATOR RV0890C-RELATED"/>
    <property type="match status" value="1"/>
</dbReference>
<proteinExistence type="predicted"/>
<evidence type="ECO:0000256" key="1">
    <source>
        <dbReference type="ARBA" id="ARBA00023125"/>
    </source>
</evidence>
<evidence type="ECO:0000313" key="5">
    <source>
        <dbReference type="Proteomes" id="UP000186736"/>
    </source>
</evidence>
<dbReference type="Proteomes" id="UP000186736">
    <property type="component" value="Unassembled WGS sequence"/>
</dbReference>
<dbReference type="CDD" id="cd00383">
    <property type="entry name" value="trans_reg_C"/>
    <property type="match status" value="1"/>
</dbReference>
<dbReference type="SUPFAM" id="SSF52540">
    <property type="entry name" value="P-loop containing nucleoside triphosphate hydrolases"/>
    <property type="match status" value="1"/>
</dbReference>
<dbReference type="AlphaFoldDB" id="A0A1Q9R1K0"/>
<name>A0A1Q9R1K0_PSEPU</name>
<comment type="caution">
    <text evidence="4">The sequence shown here is derived from an EMBL/GenBank/DDBJ whole genome shotgun (WGS) entry which is preliminary data.</text>
</comment>
<dbReference type="GO" id="GO:0003677">
    <property type="term" value="F:DNA binding"/>
    <property type="evidence" value="ECO:0007669"/>
    <property type="project" value="UniProtKB-UniRule"/>
</dbReference>
<dbReference type="Pfam" id="PF00486">
    <property type="entry name" value="Trans_reg_C"/>
    <property type="match status" value="1"/>
</dbReference>
<keyword evidence="1 2" id="KW-0238">DNA-binding</keyword>